<dbReference type="Proteomes" id="UP001208570">
    <property type="component" value="Unassembled WGS sequence"/>
</dbReference>
<organism evidence="2 3">
    <name type="scientific">Paralvinella palmiformis</name>
    <dbReference type="NCBI Taxonomy" id="53620"/>
    <lineage>
        <taxon>Eukaryota</taxon>
        <taxon>Metazoa</taxon>
        <taxon>Spiralia</taxon>
        <taxon>Lophotrochozoa</taxon>
        <taxon>Annelida</taxon>
        <taxon>Polychaeta</taxon>
        <taxon>Sedentaria</taxon>
        <taxon>Canalipalpata</taxon>
        <taxon>Terebellida</taxon>
        <taxon>Terebelliformia</taxon>
        <taxon>Alvinellidae</taxon>
        <taxon>Paralvinella</taxon>
    </lineage>
</organism>
<feature type="region of interest" description="Disordered" evidence="1">
    <location>
        <begin position="1"/>
        <end position="163"/>
    </location>
</feature>
<evidence type="ECO:0000313" key="3">
    <source>
        <dbReference type="Proteomes" id="UP001208570"/>
    </source>
</evidence>
<dbReference type="GO" id="GO:0006355">
    <property type="term" value="P:regulation of DNA-templated transcription"/>
    <property type="evidence" value="ECO:0007669"/>
    <property type="project" value="InterPro"/>
</dbReference>
<evidence type="ECO:0000313" key="2">
    <source>
        <dbReference type="EMBL" id="KAK2164020.1"/>
    </source>
</evidence>
<feature type="compositionally biased region" description="Acidic residues" evidence="1">
    <location>
        <begin position="22"/>
        <end position="41"/>
    </location>
</feature>
<proteinExistence type="predicted"/>
<dbReference type="AlphaFoldDB" id="A0AAD9NBK9"/>
<dbReference type="InterPro" id="IPR012479">
    <property type="entry name" value="SAP30BP"/>
</dbReference>
<dbReference type="EMBL" id="JAODUP010000070">
    <property type="protein sequence ID" value="KAK2164020.1"/>
    <property type="molecule type" value="Genomic_DNA"/>
</dbReference>
<feature type="compositionally biased region" description="Acidic residues" evidence="1">
    <location>
        <begin position="121"/>
        <end position="135"/>
    </location>
</feature>
<name>A0AAD9NBK9_9ANNE</name>
<accession>A0AAD9NBK9</accession>
<dbReference type="Pfam" id="PF07818">
    <property type="entry name" value="HCNGP"/>
    <property type="match status" value="1"/>
</dbReference>
<feature type="compositionally biased region" description="Acidic residues" evidence="1">
    <location>
        <begin position="145"/>
        <end position="155"/>
    </location>
</feature>
<evidence type="ECO:0000256" key="1">
    <source>
        <dbReference type="SAM" id="MobiDB-lite"/>
    </source>
</evidence>
<keyword evidence="3" id="KW-1185">Reference proteome</keyword>
<sequence>MADISRTDSTQAMKNILNAYGGDDEVADEEDEAKEDDDTNEVTEKDEKDEKSGNEETMEGDDHSDKLDYDISNSEDDEPKPTIVVTPIKRVVEDASSQDNTPKKMKTSRAPATKLVSYGGDEVEDDDIEDEDDESDSQKFINYDDTPEPEAEETEPSAGNCVNHPLVELPPEPTERCSNKLQVKILKLYQKMQNGMDLNASIQRRKDFRNPNIYEKLISYCNIDEKGTNYPPVEFVTGTKKQTSDGTVIEHKRKSKWDSQPSAAVSKPIIITTNIINPPCCNHNNELIGR</sequence>
<dbReference type="PANTHER" id="PTHR13464:SF0">
    <property type="entry name" value="SAP30-BINDING PROTEIN"/>
    <property type="match status" value="1"/>
</dbReference>
<evidence type="ECO:0008006" key="4">
    <source>
        <dbReference type="Google" id="ProtNLM"/>
    </source>
</evidence>
<dbReference type="PANTHER" id="PTHR13464">
    <property type="entry name" value="TRANSCRIPTIONAL REGULATOR PROTEIN HCNGP"/>
    <property type="match status" value="1"/>
</dbReference>
<dbReference type="GO" id="GO:0005634">
    <property type="term" value="C:nucleus"/>
    <property type="evidence" value="ECO:0007669"/>
    <property type="project" value="TreeGrafter"/>
</dbReference>
<comment type="caution">
    <text evidence="2">The sequence shown here is derived from an EMBL/GenBank/DDBJ whole genome shotgun (WGS) entry which is preliminary data.</text>
</comment>
<protein>
    <recommendedName>
        <fullName evidence="4">SAP30-binding protein</fullName>
    </recommendedName>
</protein>
<gene>
    <name evidence="2" type="ORF">LSH36_70g04031</name>
</gene>
<feature type="compositionally biased region" description="Basic and acidic residues" evidence="1">
    <location>
        <begin position="42"/>
        <end position="69"/>
    </location>
</feature>
<reference evidence="2" key="1">
    <citation type="journal article" date="2023" name="Mol. Biol. Evol.">
        <title>Third-Generation Sequencing Reveals the Adaptive Role of the Epigenome in Three Deep-Sea Polychaetes.</title>
        <authorList>
            <person name="Perez M."/>
            <person name="Aroh O."/>
            <person name="Sun Y."/>
            <person name="Lan Y."/>
            <person name="Juniper S.K."/>
            <person name="Young C.R."/>
            <person name="Angers B."/>
            <person name="Qian P.Y."/>
        </authorList>
    </citation>
    <scope>NUCLEOTIDE SEQUENCE</scope>
    <source>
        <strain evidence="2">P08H-3</strain>
    </source>
</reference>